<dbReference type="EMBL" id="CP003137">
    <property type="protein sequence ID" value="AEV95747.1"/>
    <property type="molecule type" value="Genomic_DNA"/>
</dbReference>
<keyword evidence="1" id="KW-1133">Transmembrane helix</keyword>
<keyword evidence="3" id="KW-1185">Reference proteome</keyword>
<organism evidence="2 3">
    <name type="scientific">Pediococcus claussenii (strain ATCC BAA-344 / DSM 14800 / JCM 18046 / KCTC 3811 / LMG 21948 / P06)</name>
    <dbReference type="NCBI Taxonomy" id="701521"/>
    <lineage>
        <taxon>Bacteria</taxon>
        <taxon>Bacillati</taxon>
        <taxon>Bacillota</taxon>
        <taxon>Bacilli</taxon>
        <taxon>Lactobacillales</taxon>
        <taxon>Lactobacillaceae</taxon>
        <taxon>Pediococcus</taxon>
    </lineage>
</organism>
<sequence length="114" mass="13040">MNIGPLSEWVTAIAETIAVCVALFLPMITQSRERHRREIKFKRMITKLTNETLAGDDEARQELASFLRISLYIVQSSKEDDIMDIGSRINDILSKPNLEPTDKKHIQELLTQLS</sequence>
<dbReference type="HOGENOM" id="CLU_164023_0_0_9"/>
<accession>G8PAF8</accession>
<dbReference type="AlphaFoldDB" id="G8PAF8"/>
<name>G8PAF8_PEDCP</name>
<dbReference type="Proteomes" id="UP000005444">
    <property type="component" value="Chromosome"/>
</dbReference>
<evidence type="ECO:0000313" key="3">
    <source>
        <dbReference type="Proteomes" id="UP000005444"/>
    </source>
</evidence>
<dbReference type="eggNOG" id="ENOG502ZPYC">
    <property type="taxonomic scope" value="Bacteria"/>
</dbReference>
<gene>
    <name evidence="2" type="ordered locus">PECL_1527</name>
</gene>
<keyword evidence="1" id="KW-0472">Membrane</keyword>
<keyword evidence="1" id="KW-0812">Transmembrane</keyword>
<feature type="transmembrane region" description="Helical" evidence="1">
    <location>
        <begin position="6"/>
        <end position="28"/>
    </location>
</feature>
<reference evidence="2 3" key="1">
    <citation type="journal article" date="2012" name="J. Bacteriol.">
        <title>Complete Genome Sequence of the Beer Spoilage Organism Pediococcus claussenii ATCC BAA-344T.</title>
        <authorList>
            <person name="Pittet V."/>
            <person name="Abegunde T."/>
            <person name="Marfleet T."/>
            <person name="Haakensen M."/>
            <person name="Morrow K."/>
            <person name="Jayaprakash T."/>
            <person name="Schroeder K."/>
            <person name="Trost B."/>
            <person name="Byrns S."/>
            <person name="Bergsveinson J."/>
            <person name="Kusalik A."/>
            <person name="Ziola B."/>
        </authorList>
    </citation>
    <scope>NUCLEOTIDE SEQUENCE [LARGE SCALE GENOMIC DNA]</scope>
    <source>
        <strain evidence="2 3">ATCC BAA-344</strain>
    </source>
</reference>
<dbReference type="STRING" id="701521.PECL_1527"/>
<dbReference type="RefSeq" id="WP_014215941.1">
    <property type="nucleotide sequence ID" value="NC_016605.1"/>
</dbReference>
<dbReference type="PATRIC" id="fig|701521.8.peg.1429"/>
<protein>
    <submittedName>
        <fullName evidence="2">Uncharacterized protein</fullName>
    </submittedName>
</protein>
<dbReference type="KEGG" id="pce:PECL_1527"/>
<proteinExistence type="predicted"/>
<evidence type="ECO:0000256" key="1">
    <source>
        <dbReference type="SAM" id="Phobius"/>
    </source>
</evidence>
<evidence type="ECO:0000313" key="2">
    <source>
        <dbReference type="EMBL" id="AEV95747.1"/>
    </source>
</evidence>